<evidence type="ECO:0000256" key="1">
    <source>
        <dbReference type="ARBA" id="ARBA00023015"/>
    </source>
</evidence>
<comment type="caution">
    <text evidence="4">The sequence shown here is derived from an EMBL/GenBank/DDBJ whole genome shotgun (WGS) entry which is preliminary data.</text>
</comment>
<dbReference type="InterPro" id="IPR009057">
    <property type="entry name" value="Homeodomain-like_sf"/>
</dbReference>
<dbReference type="GO" id="GO:0043565">
    <property type="term" value="F:sequence-specific DNA binding"/>
    <property type="evidence" value="ECO:0007669"/>
    <property type="project" value="InterPro"/>
</dbReference>
<dbReference type="RefSeq" id="WP_080512115.1">
    <property type="nucleotide sequence ID" value="NZ_MZXX01000002.1"/>
</dbReference>
<feature type="domain" description="HTH araC/xylS-type" evidence="3">
    <location>
        <begin position="1"/>
        <end position="27"/>
    </location>
</feature>
<keyword evidence="1" id="KW-0805">Transcription regulation</keyword>
<keyword evidence="2" id="KW-0804">Transcription</keyword>
<accession>A0A4Q1VIB8</accession>
<name>A0A4Q1VIB8_9HYPH</name>
<gene>
    <name evidence="4" type="ORF">B5V01_01155</name>
</gene>
<dbReference type="Gene3D" id="1.10.10.60">
    <property type="entry name" value="Homeodomain-like"/>
    <property type="match status" value="1"/>
</dbReference>
<organism evidence="4 5">
    <name type="scientific">Mesorhizobium erdmanii</name>
    <dbReference type="NCBI Taxonomy" id="1777866"/>
    <lineage>
        <taxon>Bacteria</taxon>
        <taxon>Pseudomonadati</taxon>
        <taxon>Pseudomonadota</taxon>
        <taxon>Alphaproteobacteria</taxon>
        <taxon>Hyphomicrobiales</taxon>
        <taxon>Phyllobacteriaceae</taxon>
        <taxon>Mesorhizobium</taxon>
    </lineage>
</organism>
<evidence type="ECO:0000313" key="5">
    <source>
        <dbReference type="Proteomes" id="UP000290444"/>
    </source>
</evidence>
<proteinExistence type="predicted"/>
<reference evidence="4 5" key="1">
    <citation type="submission" date="2017-03" db="EMBL/GenBank/DDBJ databases">
        <authorList>
            <person name="Safronova V.I."/>
            <person name="Sazanova A.L."/>
            <person name="Chirak E.R."/>
        </authorList>
    </citation>
    <scope>NUCLEOTIDE SEQUENCE [LARGE SCALE GENOMIC DNA]</scope>
    <source>
        <strain evidence="4 5">Opo-242</strain>
    </source>
</reference>
<dbReference type="Pfam" id="PF00165">
    <property type="entry name" value="HTH_AraC"/>
    <property type="match status" value="1"/>
</dbReference>
<dbReference type="InterPro" id="IPR018060">
    <property type="entry name" value="HTH_AraC"/>
</dbReference>
<evidence type="ECO:0000256" key="2">
    <source>
        <dbReference type="ARBA" id="ARBA00023163"/>
    </source>
</evidence>
<sequence length="27" mass="3025">MAYRCGCGNAGHFSRVFRRHTGITPTE</sequence>
<dbReference type="Proteomes" id="UP000290444">
    <property type="component" value="Unassembled WGS sequence"/>
</dbReference>
<protein>
    <recommendedName>
        <fullName evidence="3">HTH araC/xylS-type domain-containing protein</fullName>
    </recommendedName>
</protein>
<dbReference type="PROSITE" id="PS01124">
    <property type="entry name" value="HTH_ARAC_FAMILY_2"/>
    <property type="match status" value="1"/>
</dbReference>
<dbReference type="GO" id="GO:0003700">
    <property type="term" value="F:DNA-binding transcription factor activity"/>
    <property type="evidence" value="ECO:0007669"/>
    <property type="project" value="InterPro"/>
</dbReference>
<dbReference type="SUPFAM" id="SSF46689">
    <property type="entry name" value="Homeodomain-like"/>
    <property type="match status" value="1"/>
</dbReference>
<evidence type="ECO:0000259" key="3">
    <source>
        <dbReference type="PROSITE" id="PS01124"/>
    </source>
</evidence>
<dbReference type="AlphaFoldDB" id="A0A4Q1VIB8"/>
<evidence type="ECO:0000313" key="4">
    <source>
        <dbReference type="EMBL" id="RXT52165.1"/>
    </source>
</evidence>
<dbReference type="EMBL" id="MZXX01000002">
    <property type="protein sequence ID" value="RXT52165.1"/>
    <property type="molecule type" value="Genomic_DNA"/>
</dbReference>